<name>A0A520RZQ8_9GAMM</name>
<proteinExistence type="predicted"/>
<keyword evidence="1" id="KW-0472">Membrane</keyword>
<organism evidence="2 3">
    <name type="scientific">OM182 bacterium</name>
    <dbReference type="NCBI Taxonomy" id="2510334"/>
    <lineage>
        <taxon>Bacteria</taxon>
        <taxon>Pseudomonadati</taxon>
        <taxon>Pseudomonadota</taxon>
        <taxon>Gammaproteobacteria</taxon>
        <taxon>OMG group</taxon>
        <taxon>OM182 clade</taxon>
    </lineage>
</organism>
<accession>A0A520RZQ8</accession>
<sequence>MSSSIAKLYSDVVFKKPRLVIAGLLVVVAFFAWHAQYFRLDASADSLLLENDPDLEFSRQINNRYGTSDSVTVAYTPDGDLFDPAELEILTRLREDLLSIERVESVDSILNVPIFGDTPLTGISEDYLTLLDPETDLAAAREEIISSPIFRNALLSPDGETAGMQVGFAIDEKARSLVNRRTELRGLARDGEVTPEQQAELVAVEEEYAVYSVQAADRQHEMIGEIRATLDRYRDGAEIYLGGAPMIADDLVTFVQGDLSTF</sequence>
<keyword evidence="1" id="KW-1133">Transmembrane helix</keyword>
<dbReference type="Proteomes" id="UP000320404">
    <property type="component" value="Unassembled WGS sequence"/>
</dbReference>
<evidence type="ECO:0008006" key="4">
    <source>
        <dbReference type="Google" id="ProtNLM"/>
    </source>
</evidence>
<dbReference type="AlphaFoldDB" id="A0A520RZQ8"/>
<feature type="non-terminal residue" evidence="2">
    <location>
        <position position="262"/>
    </location>
</feature>
<dbReference type="EMBL" id="SHAH01000049">
    <property type="protein sequence ID" value="RZO75675.1"/>
    <property type="molecule type" value="Genomic_DNA"/>
</dbReference>
<evidence type="ECO:0000313" key="3">
    <source>
        <dbReference type="Proteomes" id="UP000320404"/>
    </source>
</evidence>
<evidence type="ECO:0000313" key="2">
    <source>
        <dbReference type="EMBL" id="RZO75675.1"/>
    </source>
</evidence>
<gene>
    <name evidence="2" type="ORF">EVA69_03950</name>
</gene>
<comment type="caution">
    <text evidence="2">The sequence shown here is derived from an EMBL/GenBank/DDBJ whole genome shotgun (WGS) entry which is preliminary data.</text>
</comment>
<feature type="transmembrane region" description="Helical" evidence="1">
    <location>
        <begin position="20"/>
        <end position="38"/>
    </location>
</feature>
<keyword evidence="1" id="KW-0812">Transmembrane</keyword>
<evidence type="ECO:0000256" key="1">
    <source>
        <dbReference type="SAM" id="Phobius"/>
    </source>
</evidence>
<reference evidence="2 3" key="1">
    <citation type="submission" date="2019-02" db="EMBL/GenBank/DDBJ databases">
        <title>Prokaryotic population dynamics and viral predation in marine succession experiment using metagenomics: the confinement effect.</title>
        <authorList>
            <person name="Haro-Moreno J.M."/>
            <person name="Rodriguez-Valera F."/>
            <person name="Lopez-Perez M."/>
        </authorList>
    </citation>
    <scope>NUCLEOTIDE SEQUENCE [LARGE SCALE GENOMIC DNA]</scope>
    <source>
        <strain evidence="2">MED-G158</strain>
    </source>
</reference>
<protein>
    <recommendedName>
        <fullName evidence="4">RND transporter</fullName>
    </recommendedName>
</protein>